<evidence type="ECO:0000313" key="4">
    <source>
        <dbReference type="Proteomes" id="UP000184368"/>
    </source>
</evidence>
<dbReference type="OrthoDB" id="9808091at2"/>
<dbReference type="AlphaFoldDB" id="A0A1M4SZ47"/>
<keyword evidence="1" id="KW-0812">Transmembrane</keyword>
<gene>
    <name evidence="3" type="ORF">SAMN05444008_101283</name>
</gene>
<reference evidence="3 4" key="1">
    <citation type="submission" date="2016-11" db="EMBL/GenBank/DDBJ databases">
        <authorList>
            <person name="Jaros S."/>
            <person name="Januszkiewicz K."/>
            <person name="Wedrychowicz H."/>
        </authorList>
    </citation>
    <scope>NUCLEOTIDE SEQUENCE [LARGE SCALE GENOMIC DNA]</scope>
    <source>
        <strain evidence="3 4">DSM 26897</strain>
    </source>
</reference>
<dbReference type="Gene3D" id="3.40.1520.20">
    <property type="match status" value="1"/>
</dbReference>
<dbReference type="Proteomes" id="UP000184368">
    <property type="component" value="Unassembled WGS sequence"/>
</dbReference>
<evidence type="ECO:0000259" key="2">
    <source>
        <dbReference type="PROSITE" id="PS50914"/>
    </source>
</evidence>
<name>A0A1M4SZ47_9BACT</name>
<keyword evidence="4" id="KW-1185">Reference proteome</keyword>
<protein>
    <submittedName>
        <fullName evidence="3">BON domain-containing protein</fullName>
    </submittedName>
</protein>
<keyword evidence="1" id="KW-0472">Membrane</keyword>
<dbReference type="EMBL" id="FQUO01000001">
    <property type="protein sequence ID" value="SHE37440.1"/>
    <property type="molecule type" value="Genomic_DNA"/>
</dbReference>
<dbReference type="InterPro" id="IPR007055">
    <property type="entry name" value="BON_dom"/>
</dbReference>
<evidence type="ECO:0000313" key="3">
    <source>
        <dbReference type="EMBL" id="SHE37440.1"/>
    </source>
</evidence>
<dbReference type="PROSITE" id="PS51257">
    <property type="entry name" value="PROKAR_LIPOPROTEIN"/>
    <property type="match status" value="1"/>
</dbReference>
<dbReference type="RefSeq" id="WP_073039275.1">
    <property type="nucleotide sequence ID" value="NZ_FQUO01000001.1"/>
</dbReference>
<accession>A0A1M4SZ47</accession>
<evidence type="ECO:0000256" key="1">
    <source>
        <dbReference type="SAM" id="Phobius"/>
    </source>
</evidence>
<proteinExistence type="predicted"/>
<feature type="domain" description="BON" evidence="2">
    <location>
        <begin position="22"/>
        <end position="92"/>
    </location>
</feature>
<sequence>MKTRNTSILWAVLGTMGAAGCGLLMKDSDIKQMLVSGSKTEAAFAGVNYSIEDGVVTLMGSVPSDKERGKVEERVKHTSGVKEVVNHLTVSPVVLDGDFPLKQSVDSVLTRYPMVVANVEDSVVVVSGTAKEDDLQQLAEGLTGLNPKGLEMQVGTE</sequence>
<dbReference type="Pfam" id="PF04972">
    <property type="entry name" value="BON"/>
    <property type="match status" value="1"/>
</dbReference>
<feature type="transmembrane region" description="Helical" evidence="1">
    <location>
        <begin position="6"/>
        <end position="25"/>
    </location>
</feature>
<keyword evidence="1" id="KW-1133">Transmembrane helix</keyword>
<dbReference type="STRING" id="1302690.BUE76_00985"/>
<organism evidence="3 4">
    <name type="scientific">Cnuella takakiae</name>
    <dbReference type="NCBI Taxonomy" id="1302690"/>
    <lineage>
        <taxon>Bacteria</taxon>
        <taxon>Pseudomonadati</taxon>
        <taxon>Bacteroidota</taxon>
        <taxon>Chitinophagia</taxon>
        <taxon>Chitinophagales</taxon>
        <taxon>Chitinophagaceae</taxon>
        <taxon>Cnuella</taxon>
    </lineage>
</organism>
<dbReference type="PROSITE" id="PS50914">
    <property type="entry name" value="BON"/>
    <property type="match status" value="1"/>
</dbReference>